<evidence type="ECO:0000256" key="1">
    <source>
        <dbReference type="SAM" id="SignalP"/>
    </source>
</evidence>
<dbReference type="EMBL" id="SZPX01000002">
    <property type="protein sequence ID" value="TKI70215.1"/>
    <property type="molecule type" value="Genomic_DNA"/>
</dbReference>
<evidence type="ECO:0008006" key="4">
    <source>
        <dbReference type="Google" id="ProtNLM"/>
    </source>
</evidence>
<comment type="caution">
    <text evidence="2">The sequence shown here is derived from an EMBL/GenBank/DDBJ whole genome shotgun (WGS) entry which is preliminary data.</text>
</comment>
<gene>
    <name evidence="2" type="ORF">FCU45_02705</name>
</gene>
<evidence type="ECO:0000313" key="3">
    <source>
        <dbReference type="Proteomes" id="UP000309561"/>
    </source>
</evidence>
<protein>
    <recommendedName>
        <fullName evidence="4">Outer membrane porin, OprD family</fullName>
    </recommendedName>
</protein>
<dbReference type="Proteomes" id="UP000309561">
    <property type="component" value="Unassembled WGS sequence"/>
</dbReference>
<proteinExistence type="predicted"/>
<reference evidence="2 3" key="1">
    <citation type="submission" date="2019-04" db="EMBL/GenBank/DDBJ databases">
        <title>Sulfurimonas crateris sp. nov. a facultative anaerobic sulfur-oxidizing chemolithautotrophic bacterium isolated from a terrestrial mud vulcano.</title>
        <authorList>
            <person name="Ratnikova N.M."/>
            <person name="Slobodkin A.I."/>
            <person name="Merkel A.Y."/>
            <person name="Novikov A."/>
            <person name="Bonch-Osmolovskaya E.A."/>
            <person name="Slobodkina G.B."/>
        </authorList>
    </citation>
    <scope>NUCLEOTIDE SEQUENCE [LARGE SCALE GENOMIC DNA]</scope>
    <source>
        <strain evidence="2 3">SN118</strain>
    </source>
</reference>
<name>A0A4U2Z8F7_9BACT</name>
<sequence length="491" mass="54955">MKTKIRLNTIIAAALLVTTVTSANDEVPKQALKSNYQLVYSQKPKQVDNFLEMFKEGIFYGRLRSNTFMYKWEEENTDQKDHYTSGLGGSLVYQSAIYNDFDFRGALYYSHGFTNLSEADIKFAKPGQDVLSRFDYSNTGNQNMSALGQAYIRYSGLEKSDITVGRQLVETFYTASNDTKMIPNVFDGIVFNTTLVSKTPIKLAYLAKEKLRAHTDTHSVLAYGDANSSSSDSPSWDQNDDSAMHKGLTYTKLKDAGKEDAPLITGDIQNTSIENLKLNTSFYVVPELVSEIMAEANYKINMDGFSLSPGVRYIKQFDNGAGEIGGAAINGKLVGKSGAFGGYKDASSLDSQMIAARLVGAYKNFKLNLGYSQVMDEADLVTPWRGFPTAGYTRSMARYNWVANTKSYRAELTINPNKTGVYKDVFMQLSALHTDADENKGQFDENFYYAGFVQNLPMMPELQWRLRLGYTDTDKVDADSLDARFELNYLF</sequence>
<organism evidence="2 3">
    <name type="scientific">Sulfurimonas crateris</name>
    <dbReference type="NCBI Taxonomy" id="2574727"/>
    <lineage>
        <taxon>Bacteria</taxon>
        <taxon>Pseudomonadati</taxon>
        <taxon>Campylobacterota</taxon>
        <taxon>Epsilonproteobacteria</taxon>
        <taxon>Campylobacterales</taxon>
        <taxon>Sulfurimonadaceae</taxon>
        <taxon>Sulfurimonas</taxon>
    </lineage>
</organism>
<dbReference type="InterPro" id="IPR023614">
    <property type="entry name" value="Porin_dom_sf"/>
</dbReference>
<dbReference type="OrthoDB" id="5332765at2"/>
<dbReference type="Gene3D" id="2.40.160.10">
    <property type="entry name" value="Porin"/>
    <property type="match status" value="1"/>
</dbReference>
<dbReference type="RefSeq" id="WP_137012045.1">
    <property type="nucleotide sequence ID" value="NZ_SZPX01000002.1"/>
</dbReference>
<feature type="signal peptide" evidence="1">
    <location>
        <begin position="1"/>
        <end position="23"/>
    </location>
</feature>
<evidence type="ECO:0000313" key="2">
    <source>
        <dbReference type="EMBL" id="TKI70215.1"/>
    </source>
</evidence>
<keyword evidence="3" id="KW-1185">Reference proteome</keyword>
<dbReference type="AlphaFoldDB" id="A0A4U2Z8F7"/>
<accession>A0A4U2Z8F7</accession>
<feature type="chain" id="PRO_5020908766" description="Outer membrane porin, OprD family" evidence="1">
    <location>
        <begin position="24"/>
        <end position="491"/>
    </location>
</feature>
<keyword evidence="1" id="KW-0732">Signal</keyword>